<sequence>MNKSFLAIFLIVFASCDNSKNTLYRDAYWVSFPNEQSKPYAECVLTYVSEEKFDLKKYQIFKVSDSVMIRIFGKPKGNFKKHREISEFAVQLLANDFSKLCFNGKAVIVQIGENFQNKNTFLQATSNGKVGLRDYKELVP</sequence>
<dbReference type="AlphaFoldDB" id="A0A2N3IF40"/>
<gene>
    <name evidence="1" type="ORF">Rain11_1485</name>
</gene>
<dbReference type="EMBL" id="NKXO01000021">
    <property type="protein sequence ID" value="PKQ68952.1"/>
    <property type="molecule type" value="Genomic_DNA"/>
</dbReference>
<comment type="caution">
    <text evidence="1">The sequence shown here is derived from an EMBL/GenBank/DDBJ whole genome shotgun (WGS) entry which is preliminary data.</text>
</comment>
<reference evidence="1 2" key="1">
    <citation type="submission" date="2017-06" db="EMBL/GenBank/DDBJ databases">
        <title>Raineya orbicola gen. nov., sp. nov. a slightly thermophilic bacterium of the phylum Bacteroidetes and the description of Raineyaceae fam. nov.</title>
        <authorList>
            <person name="Albuquerque L."/>
            <person name="Polonia A.R.M."/>
            <person name="Barroso C."/>
            <person name="Froufe H.J.C."/>
            <person name="Lage O."/>
            <person name="Lobo-Da-Cunha A."/>
            <person name="Egas C."/>
            <person name="Da Costa M.S."/>
        </authorList>
    </citation>
    <scope>NUCLEOTIDE SEQUENCE [LARGE SCALE GENOMIC DNA]</scope>
    <source>
        <strain evidence="1 2">SPSPC-11</strain>
    </source>
</reference>
<evidence type="ECO:0008006" key="3">
    <source>
        <dbReference type="Google" id="ProtNLM"/>
    </source>
</evidence>
<dbReference type="RefSeq" id="WP_101358750.1">
    <property type="nucleotide sequence ID" value="NZ_NKXO01000021.1"/>
</dbReference>
<protein>
    <recommendedName>
        <fullName evidence="3">Lipoprotein</fullName>
    </recommendedName>
</protein>
<evidence type="ECO:0000313" key="1">
    <source>
        <dbReference type="EMBL" id="PKQ68952.1"/>
    </source>
</evidence>
<evidence type="ECO:0000313" key="2">
    <source>
        <dbReference type="Proteomes" id="UP000233387"/>
    </source>
</evidence>
<dbReference type="PROSITE" id="PS51257">
    <property type="entry name" value="PROKAR_LIPOPROTEIN"/>
    <property type="match status" value="1"/>
</dbReference>
<name>A0A2N3IF40_9BACT</name>
<dbReference type="Proteomes" id="UP000233387">
    <property type="component" value="Unassembled WGS sequence"/>
</dbReference>
<organism evidence="1 2">
    <name type="scientific">Raineya orbicola</name>
    <dbReference type="NCBI Taxonomy" id="2016530"/>
    <lineage>
        <taxon>Bacteria</taxon>
        <taxon>Pseudomonadati</taxon>
        <taxon>Bacteroidota</taxon>
        <taxon>Cytophagia</taxon>
        <taxon>Cytophagales</taxon>
        <taxon>Raineyaceae</taxon>
        <taxon>Raineya</taxon>
    </lineage>
</organism>
<proteinExistence type="predicted"/>
<keyword evidence="2" id="KW-1185">Reference proteome</keyword>
<accession>A0A2N3IF40</accession>
<dbReference type="OrthoDB" id="9865059at2"/>